<dbReference type="EMBL" id="JASZZN010000006">
    <property type="protein sequence ID" value="MDM4015810.1"/>
    <property type="molecule type" value="Genomic_DNA"/>
</dbReference>
<keyword evidence="3" id="KW-1185">Reference proteome</keyword>
<feature type="region of interest" description="Disordered" evidence="1">
    <location>
        <begin position="1"/>
        <end position="21"/>
    </location>
</feature>
<organism evidence="2 3">
    <name type="scientific">Roseiconus lacunae</name>
    <dbReference type="NCBI Taxonomy" id="2605694"/>
    <lineage>
        <taxon>Bacteria</taxon>
        <taxon>Pseudomonadati</taxon>
        <taxon>Planctomycetota</taxon>
        <taxon>Planctomycetia</taxon>
        <taxon>Pirellulales</taxon>
        <taxon>Pirellulaceae</taxon>
        <taxon>Roseiconus</taxon>
    </lineage>
</organism>
<accession>A0ABT7PH20</accession>
<name>A0ABT7PH20_9BACT</name>
<evidence type="ECO:0000313" key="2">
    <source>
        <dbReference type="EMBL" id="MDM4015810.1"/>
    </source>
</evidence>
<gene>
    <name evidence="2" type="ORF">QTN89_10245</name>
</gene>
<reference evidence="2 3" key="1">
    <citation type="submission" date="2023-06" db="EMBL/GenBank/DDBJ databases">
        <title>Roseiconus lacunae JC819 isolated from Gulf of Mannar region, Tamil Nadu.</title>
        <authorList>
            <person name="Pk S."/>
            <person name="Ch S."/>
            <person name="Ch V.R."/>
        </authorList>
    </citation>
    <scope>NUCLEOTIDE SEQUENCE [LARGE SCALE GENOMIC DNA]</scope>
    <source>
        <strain evidence="2 3">JC819</strain>
    </source>
</reference>
<proteinExistence type="predicted"/>
<evidence type="ECO:0000313" key="3">
    <source>
        <dbReference type="Proteomes" id="UP001239462"/>
    </source>
</evidence>
<dbReference type="Proteomes" id="UP001239462">
    <property type="component" value="Unassembled WGS sequence"/>
</dbReference>
<sequence>MSDLPGAITNTGHPTDRNDEPIAAGSVYFVRVGRGQPKRVLVIDDFENDLMLCVPCNQNGQPVGDARPQRIDEMSPDVIWERAGMEWS</sequence>
<protein>
    <submittedName>
        <fullName evidence="2">Uncharacterized protein</fullName>
    </submittedName>
</protein>
<dbReference type="RefSeq" id="WP_289163333.1">
    <property type="nucleotide sequence ID" value="NZ_JASZZN010000006.1"/>
</dbReference>
<comment type="caution">
    <text evidence="2">The sequence shown here is derived from an EMBL/GenBank/DDBJ whole genome shotgun (WGS) entry which is preliminary data.</text>
</comment>
<evidence type="ECO:0000256" key="1">
    <source>
        <dbReference type="SAM" id="MobiDB-lite"/>
    </source>
</evidence>